<dbReference type="InterPro" id="IPR008271">
    <property type="entry name" value="Ser/Thr_kinase_AS"/>
</dbReference>
<keyword evidence="2" id="KW-0723">Serine/threonine-protein kinase</keyword>
<gene>
    <name evidence="10" type="ORF">EJB05_13564</name>
</gene>
<dbReference type="PANTHER" id="PTHR27006:SF573">
    <property type="entry name" value="CYSTEINE-RICH RECEPTOR-LIKE PROTEIN KINASE 10"/>
    <property type="match status" value="1"/>
</dbReference>
<dbReference type="GO" id="GO:0004713">
    <property type="term" value="F:protein tyrosine kinase activity"/>
    <property type="evidence" value="ECO:0007669"/>
    <property type="project" value="InterPro"/>
</dbReference>
<accession>A0A5J9VXQ1</accession>
<evidence type="ECO:0000313" key="11">
    <source>
        <dbReference type="Proteomes" id="UP000324897"/>
    </source>
</evidence>
<dbReference type="Gramene" id="TVU40114">
    <property type="protein sequence ID" value="TVU40114"/>
    <property type="gene ID" value="EJB05_13564"/>
</dbReference>
<dbReference type="SUPFAM" id="SSF56112">
    <property type="entry name" value="Protein kinase-like (PK-like)"/>
    <property type="match status" value="1"/>
</dbReference>
<dbReference type="FunFam" id="1.10.510.10:FF:001023">
    <property type="entry name" value="Os07g0541700 protein"/>
    <property type="match status" value="1"/>
</dbReference>
<keyword evidence="6" id="KW-0067">ATP-binding</keyword>
<evidence type="ECO:0000259" key="9">
    <source>
        <dbReference type="PROSITE" id="PS50011"/>
    </source>
</evidence>
<dbReference type="EMBL" id="RWGY01000007">
    <property type="protein sequence ID" value="TVU40114.1"/>
    <property type="molecule type" value="Genomic_DNA"/>
</dbReference>
<dbReference type="GO" id="GO:0004674">
    <property type="term" value="F:protein serine/threonine kinase activity"/>
    <property type="evidence" value="ECO:0007669"/>
    <property type="project" value="UniProtKB-KW"/>
</dbReference>
<dbReference type="Gene3D" id="1.10.510.10">
    <property type="entry name" value="Transferase(Phosphotransferase) domain 1"/>
    <property type="match status" value="2"/>
</dbReference>
<evidence type="ECO:0000256" key="5">
    <source>
        <dbReference type="ARBA" id="ARBA00022777"/>
    </source>
</evidence>
<reference evidence="10 11" key="1">
    <citation type="journal article" date="2019" name="Sci. Rep.">
        <title>A high-quality genome of Eragrostis curvula grass provides insights into Poaceae evolution and supports new strategies to enhance forage quality.</title>
        <authorList>
            <person name="Carballo J."/>
            <person name="Santos B.A.C.M."/>
            <person name="Zappacosta D."/>
            <person name="Garbus I."/>
            <person name="Selva J.P."/>
            <person name="Gallo C.A."/>
            <person name="Diaz A."/>
            <person name="Albertini E."/>
            <person name="Caccamo M."/>
            <person name="Echenique V."/>
        </authorList>
    </citation>
    <scope>NUCLEOTIDE SEQUENCE [LARGE SCALE GENOMIC DNA]</scope>
    <source>
        <strain evidence="11">cv. Victoria</strain>
        <tissue evidence="10">Leaf</tissue>
    </source>
</reference>
<feature type="domain" description="Protein kinase" evidence="9">
    <location>
        <begin position="1"/>
        <end position="207"/>
    </location>
</feature>
<evidence type="ECO:0000256" key="4">
    <source>
        <dbReference type="ARBA" id="ARBA00022741"/>
    </source>
</evidence>
<dbReference type="Pfam" id="PF00069">
    <property type="entry name" value="Pkinase"/>
    <property type="match status" value="1"/>
</dbReference>
<organism evidence="10 11">
    <name type="scientific">Eragrostis curvula</name>
    <name type="common">weeping love grass</name>
    <dbReference type="NCBI Taxonomy" id="38414"/>
    <lineage>
        <taxon>Eukaryota</taxon>
        <taxon>Viridiplantae</taxon>
        <taxon>Streptophyta</taxon>
        <taxon>Embryophyta</taxon>
        <taxon>Tracheophyta</taxon>
        <taxon>Spermatophyta</taxon>
        <taxon>Magnoliopsida</taxon>
        <taxon>Liliopsida</taxon>
        <taxon>Poales</taxon>
        <taxon>Poaceae</taxon>
        <taxon>PACMAD clade</taxon>
        <taxon>Chloridoideae</taxon>
        <taxon>Eragrostideae</taxon>
        <taxon>Eragrostidinae</taxon>
        <taxon>Eragrostis</taxon>
    </lineage>
</organism>
<evidence type="ECO:0000313" key="10">
    <source>
        <dbReference type="EMBL" id="TVU40114.1"/>
    </source>
</evidence>
<evidence type="ECO:0000256" key="3">
    <source>
        <dbReference type="ARBA" id="ARBA00022679"/>
    </source>
</evidence>
<name>A0A5J9VXQ1_9POAL</name>
<protein>
    <recommendedName>
        <fullName evidence="1">non-specific serine/threonine protein kinase</fullName>
        <ecNumber evidence="1">2.7.11.1</ecNumber>
    </recommendedName>
</protein>
<comment type="catalytic activity">
    <reaction evidence="8">
        <text>L-seryl-[protein] + ATP = O-phospho-L-seryl-[protein] + ADP + H(+)</text>
        <dbReference type="Rhea" id="RHEA:17989"/>
        <dbReference type="Rhea" id="RHEA-COMP:9863"/>
        <dbReference type="Rhea" id="RHEA-COMP:11604"/>
        <dbReference type="ChEBI" id="CHEBI:15378"/>
        <dbReference type="ChEBI" id="CHEBI:29999"/>
        <dbReference type="ChEBI" id="CHEBI:30616"/>
        <dbReference type="ChEBI" id="CHEBI:83421"/>
        <dbReference type="ChEBI" id="CHEBI:456216"/>
        <dbReference type="EC" id="2.7.11.1"/>
    </reaction>
</comment>
<feature type="non-terminal residue" evidence="10">
    <location>
        <position position="1"/>
    </location>
</feature>
<dbReference type="EC" id="2.7.11.1" evidence="1"/>
<keyword evidence="4" id="KW-0547">Nucleotide-binding</keyword>
<dbReference type="InterPro" id="IPR020635">
    <property type="entry name" value="Tyr_kinase_cat_dom"/>
</dbReference>
<dbReference type="PANTHER" id="PTHR27006">
    <property type="entry name" value="PROMASTIGOTE SURFACE ANTIGEN PROTEIN PSA"/>
    <property type="match status" value="1"/>
</dbReference>
<evidence type="ECO:0000256" key="2">
    <source>
        <dbReference type="ARBA" id="ARBA00022527"/>
    </source>
</evidence>
<dbReference type="InterPro" id="IPR000719">
    <property type="entry name" value="Prot_kinase_dom"/>
</dbReference>
<evidence type="ECO:0000256" key="8">
    <source>
        <dbReference type="ARBA" id="ARBA00048679"/>
    </source>
</evidence>
<dbReference type="PROSITE" id="PS00108">
    <property type="entry name" value="PROTEIN_KINASE_ST"/>
    <property type="match status" value="1"/>
</dbReference>
<dbReference type="AlphaFoldDB" id="A0A5J9VXQ1"/>
<keyword evidence="5" id="KW-0418">Kinase</keyword>
<evidence type="ECO:0000256" key="7">
    <source>
        <dbReference type="ARBA" id="ARBA00047899"/>
    </source>
</evidence>
<dbReference type="PROSITE" id="PS50011">
    <property type="entry name" value="PROTEIN_KINASE_DOM"/>
    <property type="match status" value="1"/>
</dbReference>
<keyword evidence="3" id="KW-0808">Transferase</keyword>
<keyword evidence="11" id="KW-1185">Reference proteome</keyword>
<proteinExistence type="predicted"/>
<evidence type="ECO:0000256" key="1">
    <source>
        <dbReference type="ARBA" id="ARBA00012513"/>
    </source>
</evidence>
<evidence type="ECO:0000256" key="6">
    <source>
        <dbReference type="ARBA" id="ARBA00022840"/>
    </source>
</evidence>
<comment type="caution">
    <text evidence="10">The sequence shown here is derived from an EMBL/GenBank/DDBJ whole genome shotgun (WGS) entry which is preliminary data.</text>
</comment>
<sequence length="208" mass="23444">MPNKSIDTILFGSVLLSHPNEKGRLDWRKRFNIIEGVCRGLQYLHEDSQKKIVHRDMKASNVLLDGDMNPKIGDFGLARLFGQDQTRDVINRNRRDNIITGQSNNNGQNFNEQNEDIISIVWRHWSGGTIVDIIDDSLGRNYSETEVIKCINIGLLCLQQNPIDRSTMSEIMLMLNSDASLPPAARPTFSWDGSSGYSCSTVPHPSSR</sequence>
<dbReference type="InterPro" id="IPR011009">
    <property type="entry name" value="Kinase-like_dom_sf"/>
</dbReference>
<dbReference type="OrthoDB" id="187462at2759"/>
<dbReference type="SMART" id="SM00219">
    <property type="entry name" value="TyrKc"/>
    <property type="match status" value="1"/>
</dbReference>
<comment type="catalytic activity">
    <reaction evidence="7">
        <text>L-threonyl-[protein] + ATP = O-phospho-L-threonyl-[protein] + ADP + H(+)</text>
        <dbReference type="Rhea" id="RHEA:46608"/>
        <dbReference type="Rhea" id="RHEA-COMP:11060"/>
        <dbReference type="Rhea" id="RHEA-COMP:11605"/>
        <dbReference type="ChEBI" id="CHEBI:15378"/>
        <dbReference type="ChEBI" id="CHEBI:30013"/>
        <dbReference type="ChEBI" id="CHEBI:30616"/>
        <dbReference type="ChEBI" id="CHEBI:61977"/>
        <dbReference type="ChEBI" id="CHEBI:456216"/>
        <dbReference type="EC" id="2.7.11.1"/>
    </reaction>
</comment>
<dbReference type="Proteomes" id="UP000324897">
    <property type="component" value="Chromosome 4"/>
</dbReference>
<dbReference type="GO" id="GO:0005524">
    <property type="term" value="F:ATP binding"/>
    <property type="evidence" value="ECO:0007669"/>
    <property type="project" value="UniProtKB-KW"/>
</dbReference>